<evidence type="ECO:0000313" key="3">
    <source>
        <dbReference type="Proteomes" id="UP001549366"/>
    </source>
</evidence>
<feature type="region of interest" description="Disordered" evidence="1">
    <location>
        <begin position="1"/>
        <end position="27"/>
    </location>
</feature>
<comment type="caution">
    <text evidence="2">The sequence shown here is derived from an EMBL/GenBank/DDBJ whole genome shotgun (WGS) entry which is preliminary data.</text>
</comment>
<evidence type="ECO:0000313" key="2">
    <source>
        <dbReference type="EMBL" id="MET4757980.1"/>
    </source>
</evidence>
<protein>
    <submittedName>
        <fullName evidence="2">Uncharacterized protein</fullName>
    </submittedName>
</protein>
<sequence>MFRNELNPVSPTYVPGGQNTESDKEKIRTDTSPSVIKDSKKVTFQPLERRNIKTPADAFREKLINIKQAIQSLDIPFDRSNLTKSYKQALSDLEASLKNVETPITGYPDSFNKFISILLPDICFPANLSVVQALANMGMGLEEPQYLYDSNIPASLLRQLLENTDPETAKKILQSDANDLICRADPAYMELLEDYLSPDEIQRTANKLMRPPENITSLLYAANTSYRFSDKAALSAALIAFFS</sequence>
<keyword evidence="3" id="KW-1185">Reference proteome</keyword>
<accession>A0ABV2SJP2</accession>
<dbReference type="Proteomes" id="UP001549366">
    <property type="component" value="Unassembled WGS sequence"/>
</dbReference>
<name>A0ABV2SJP2_9GAMM</name>
<dbReference type="RefSeq" id="WP_354008094.1">
    <property type="nucleotide sequence ID" value="NZ_JBEWTA010000001.1"/>
</dbReference>
<evidence type="ECO:0000256" key="1">
    <source>
        <dbReference type="SAM" id="MobiDB-lite"/>
    </source>
</evidence>
<organism evidence="2 3">
    <name type="scientific">Endozoicomonas lisbonensis</name>
    <dbReference type="NCBI Taxonomy" id="3120522"/>
    <lineage>
        <taxon>Bacteria</taxon>
        <taxon>Pseudomonadati</taxon>
        <taxon>Pseudomonadota</taxon>
        <taxon>Gammaproteobacteria</taxon>
        <taxon>Oceanospirillales</taxon>
        <taxon>Endozoicomonadaceae</taxon>
        <taxon>Endozoicomonas</taxon>
    </lineage>
</organism>
<proteinExistence type="predicted"/>
<reference evidence="2 3" key="1">
    <citation type="submission" date="2024-06" db="EMBL/GenBank/DDBJ databases">
        <title>Genomic Encyclopedia of Type Strains, Phase V (KMG-V): Genome sequencing to study the core and pangenomes of soil and plant-associated prokaryotes.</title>
        <authorList>
            <person name="Whitman W."/>
        </authorList>
    </citation>
    <scope>NUCLEOTIDE SEQUENCE [LARGE SCALE GENOMIC DNA]</scope>
    <source>
        <strain evidence="2 3">NE40</strain>
    </source>
</reference>
<dbReference type="EMBL" id="JBEWTB010000002">
    <property type="protein sequence ID" value="MET4757980.1"/>
    <property type="molecule type" value="Genomic_DNA"/>
</dbReference>
<gene>
    <name evidence="2" type="ORF">V5J35_003172</name>
</gene>